<dbReference type="InterPro" id="IPR026082">
    <property type="entry name" value="ABCA"/>
</dbReference>
<dbReference type="Proteomes" id="UP000827721">
    <property type="component" value="Unassembled WGS sequence"/>
</dbReference>
<dbReference type="PANTHER" id="PTHR19229:SF154">
    <property type="entry name" value="ABC TRANSPORTER A FAMILY MEMBER 3-RELATED"/>
    <property type="match status" value="1"/>
</dbReference>
<comment type="caution">
    <text evidence="2">The sequence shown here is derived from an EMBL/GenBank/DDBJ whole genome shotgun (WGS) entry which is preliminary data.</text>
</comment>
<accession>A0ABQ8II50</accession>
<proteinExistence type="predicted"/>
<evidence type="ECO:0000313" key="2">
    <source>
        <dbReference type="EMBL" id="KAH7576190.1"/>
    </source>
</evidence>
<evidence type="ECO:0000313" key="3">
    <source>
        <dbReference type="Proteomes" id="UP000827721"/>
    </source>
</evidence>
<protein>
    <submittedName>
        <fullName evidence="2">Uncharacterized protein</fullName>
    </submittedName>
</protein>
<dbReference type="Gene3D" id="3.40.50.300">
    <property type="entry name" value="P-loop containing nucleotide triphosphate hydrolases"/>
    <property type="match status" value="1"/>
</dbReference>
<dbReference type="PANTHER" id="PTHR19229">
    <property type="entry name" value="ATP-BINDING CASSETTE TRANSPORTER SUBFAMILY A ABCA"/>
    <property type="match status" value="1"/>
</dbReference>
<name>A0ABQ8II50_9ROSI</name>
<dbReference type="EMBL" id="JAFEMO010000001">
    <property type="protein sequence ID" value="KAH7576190.1"/>
    <property type="molecule type" value="Genomic_DNA"/>
</dbReference>
<keyword evidence="1" id="KW-0472">Membrane</keyword>
<reference evidence="2 3" key="1">
    <citation type="submission" date="2021-02" db="EMBL/GenBank/DDBJ databases">
        <title>Plant Genome Project.</title>
        <authorList>
            <person name="Zhang R.-G."/>
        </authorList>
    </citation>
    <scope>NUCLEOTIDE SEQUENCE [LARGE SCALE GENOMIC DNA]</scope>
    <source>
        <tissue evidence="2">Leaves</tissue>
    </source>
</reference>
<evidence type="ECO:0000256" key="1">
    <source>
        <dbReference type="SAM" id="Phobius"/>
    </source>
</evidence>
<gene>
    <name evidence="2" type="ORF">JRO89_XS01G0009500</name>
</gene>
<keyword evidence="3" id="KW-1185">Reference proteome</keyword>
<organism evidence="2 3">
    <name type="scientific">Xanthoceras sorbifolium</name>
    <dbReference type="NCBI Taxonomy" id="99658"/>
    <lineage>
        <taxon>Eukaryota</taxon>
        <taxon>Viridiplantae</taxon>
        <taxon>Streptophyta</taxon>
        <taxon>Embryophyta</taxon>
        <taxon>Tracheophyta</taxon>
        <taxon>Spermatophyta</taxon>
        <taxon>Magnoliopsida</taxon>
        <taxon>eudicotyledons</taxon>
        <taxon>Gunneridae</taxon>
        <taxon>Pentapetalae</taxon>
        <taxon>rosids</taxon>
        <taxon>malvids</taxon>
        <taxon>Sapindales</taxon>
        <taxon>Sapindaceae</taxon>
        <taxon>Xanthoceroideae</taxon>
        <taxon>Xanthoceras</taxon>
    </lineage>
</organism>
<sequence>MLQIPAPEYRAVRTNLVTVSYLPNESCKRNGSCPVTMLLIGNNHSLGQKLRCVQGLNLWRNSSSEINDELYKGYSKGKPAGKINEMVAAYDLLNSDANHFNVSNFYLQFLKGPDTQMLFEFVKEISGTKIDLSSLLGTLFFAWVVLQLFSVVLISLPFVQDASFPSYMSLDNIPSGGPSLRRQGFEVLVQTNKPDAVQEGEKVEQLLLEPITSHAIICADIRSIQERMMIGLTKQTSGTTFVQGLDIRTDMDRIHTSIGVCPQHDLLWETLPGWEHLLFYGRLKNLKAQSYIAIGSRRIPQESQPISRRSCQQTSWEIQLRYEEEAKCCYFPDWGPKNVFQAVDYAKRMFEVFAWGLADTTLEDVFIKVARSAQAFNSLP</sequence>
<keyword evidence="1" id="KW-0812">Transmembrane</keyword>
<feature type="transmembrane region" description="Helical" evidence="1">
    <location>
        <begin position="135"/>
        <end position="159"/>
    </location>
</feature>
<keyword evidence="1" id="KW-1133">Transmembrane helix</keyword>
<dbReference type="InterPro" id="IPR027417">
    <property type="entry name" value="P-loop_NTPase"/>
</dbReference>